<dbReference type="PANTHER" id="PTHR33336:SF15">
    <property type="entry name" value="ABM DOMAIN-CONTAINING PROTEIN"/>
    <property type="match status" value="1"/>
</dbReference>
<name>A0A8J6XH14_9CYAN</name>
<dbReference type="GO" id="GO:0004497">
    <property type="term" value="F:monooxygenase activity"/>
    <property type="evidence" value="ECO:0007669"/>
    <property type="project" value="UniProtKB-KW"/>
</dbReference>
<organism evidence="2 3">
    <name type="scientific">Iningainema tapete BLCC-T55</name>
    <dbReference type="NCBI Taxonomy" id="2748662"/>
    <lineage>
        <taxon>Bacteria</taxon>
        <taxon>Bacillati</taxon>
        <taxon>Cyanobacteriota</taxon>
        <taxon>Cyanophyceae</taxon>
        <taxon>Nostocales</taxon>
        <taxon>Scytonemataceae</taxon>
        <taxon>Iningainema tapete</taxon>
    </lineage>
</organism>
<gene>
    <name evidence="2" type="ORF">ICL16_07660</name>
</gene>
<evidence type="ECO:0000313" key="3">
    <source>
        <dbReference type="Proteomes" id="UP000629098"/>
    </source>
</evidence>
<dbReference type="InterPro" id="IPR007138">
    <property type="entry name" value="ABM_dom"/>
</dbReference>
<evidence type="ECO:0000259" key="1">
    <source>
        <dbReference type="PROSITE" id="PS51725"/>
    </source>
</evidence>
<dbReference type="AlphaFoldDB" id="A0A8J6XH14"/>
<dbReference type="RefSeq" id="WP_190826261.1">
    <property type="nucleotide sequence ID" value="NZ_CAWPPI010000031.1"/>
</dbReference>
<proteinExistence type="predicted"/>
<reference evidence="2" key="1">
    <citation type="submission" date="2020-09" db="EMBL/GenBank/DDBJ databases">
        <title>Iningainema tapete sp. nov. (Scytonemataceae, Cyanobacteria) from greenhouses in central Florida (USA) produces two types of nodularin with biosynthetic potential for microcystin-LR and anabaenopeptins.</title>
        <authorList>
            <person name="Berthold D.E."/>
            <person name="Lefler F.W."/>
            <person name="Huang I.-S."/>
            <person name="Abdulla H."/>
            <person name="Zimba P.V."/>
            <person name="Laughinghouse H.D. IV."/>
        </authorList>
    </citation>
    <scope>NUCLEOTIDE SEQUENCE</scope>
    <source>
        <strain evidence="2">BLCCT55</strain>
    </source>
</reference>
<dbReference type="InterPro" id="IPR050744">
    <property type="entry name" value="AI-2_Isomerase_LsrG"/>
</dbReference>
<comment type="caution">
    <text evidence="2">The sequence shown here is derived from an EMBL/GenBank/DDBJ whole genome shotgun (WGS) entry which is preliminary data.</text>
</comment>
<accession>A0A8J6XH14</accession>
<keyword evidence="2" id="KW-0503">Monooxygenase</keyword>
<dbReference type="PANTHER" id="PTHR33336">
    <property type="entry name" value="QUINOL MONOOXYGENASE YGIN-RELATED"/>
    <property type="match status" value="1"/>
</dbReference>
<dbReference type="InterPro" id="IPR011008">
    <property type="entry name" value="Dimeric_a/b-barrel"/>
</dbReference>
<dbReference type="Pfam" id="PF03992">
    <property type="entry name" value="ABM"/>
    <property type="match status" value="1"/>
</dbReference>
<dbReference type="SUPFAM" id="SSF54909">
    <property type="entry name" value="Dimeric alpha+beta barrel"/>
    <property type="match status" value="1"/>
</dbReference>
<protein>
    <submittedName>
        <fullName evidence="2">Antibiotic biosynthesis monooxygenase</fullName>
    </submittedName>
</protein>
<dbReference type="Gene3D" id="3.30.70.100">
    <property type="match status" value="1"/>
</dbReference>
<evidence type="ECO:0000313" key="2">
    <source>
        <dbReference type="EMBL" id="MBD2771971.1"/>
    </source>
</evidence>
<feature type="domain" description="ABM" evidence="1">
    <location>
        <begin position="6"/>
        <end position="95"/>
    </location>
</feature>
<keyword evidence="2" id="KW-0560">Oxidoreductase</keyword>
<dbReference type="Proteomes" id="UP000629098">
    <property type="component" value="Unassembled WGS sequence"/>
</dbReference>
<dbReference type="PROSITE" id="PS51725">
    <property type="entry name" value="ABM"/>
    <property type="match status" value="1"/>
</dbReference>
<sequence>MSKETIRVVAHIFALPEKAEQVKSILSGLVEPTRQELGCIHYELLQSRTNPTEFTLLEEWETQAALDAHSAANFVKTAEAKMDSLLITSPPDVRFYLSIA</sequence>
<keyword evidence="3" id="KW-1185">Reference proteome</keyword>
<dbReference type="EMBL" id="JACXAE010000031">
    <property type="protein sequence ID" value="MBD2771971.1"/>
    <property type="molecule type" value="Genomic_DNA"/>
</dbReference>